<reference evidence="5 6" key="1">
    <citation type="submission" date="2015-07" db="EMBL/GenBank/DDBJ databases">
        <title>High-quality genome of monoxenous trypanosomatid Leptomonas pyrrhocoris.</title>
        <authorList>
            <person name="Flegontov P."/>
            <person name="Butenko A."/>
            <person name="Firsov S."/>
            <person name="Vlcek C."/>
            <person name="Logacheva M.D."/>
            <person name="Field M."/>
            <person name="Filatov D."/>
            <person name="Flegontova O."/>
            <person name="Gerasimov E."/>
            <person name="Jackson A.P."/>
            <person name="Kelly S."/>
            <person name="Opperdoes F."/>
            <person name="O'Reilly A."/>
            <person name="Votypka J."/>
            <person name="Yurchenko V."/>
            <person name="Lukes J."/>
        </authorList>
    </citation>
    <scope>NUCLEOTIDE SEQUENCE [LARGE SCALE GENOMIC DNA]</scope>
    <source>
        <strain evidence="5">H10</strain>
    </source>
</reference>
<dbReference type="EMBL" id="LGTL01000010">
    <property type="protein sequence ID" value="KPA79462.1"/>
    <property type="molecule type" value="Genomic_DNA"/>
</dbReference>
<evidence type="ECO:0000256" key="4">
    <source>
        <dbReference type="SAM" id="MobiDB-lite"/>
    </source>
</evidence>
<feature type="region of interest" description="Disordered" evidence="4">
    <location>
        <begin position="71"/>
        <end position="250"/>
    </location>
</feature>
<evidence type="ECO:0000256" key="2">
    <source>
        <dbReference type="ARBA" id="ARBA00022801"/>
    </source>
</evidence>
<feature type="compositionally biased region" description="Low complexity" evidence="4">
    <location>
        <begin position="231"/>
        <end position="250"/>
    </location>
</feature>
<keyword evidence="3" id="KW-0904">Protein phosphatase</keyword>
<evidence type="ECO:0000313" key="5">
    <source>
        <dbReference type="EMBL" id="KPA79462.1"/>
    </source>
</evidence>
<organism evidence="5 6">
    <name type="scientific">Leptomonas pyrrhocoris</name>
    <name type="common">Firebug parasite</name>
    <dbReference type="NCBI Taxonomy" id="157538"/>
    <lineage>
        <taxon>Eukaryota</taxon>
        <taxon>Discoba</taxon>
        <taxon>Euglenozoa</taxon>
        <taxon>Kinetoplastea</taxon>
        <taxon>Metakinetoplastina</taxon>
        <taxon>Trypanosomatida</taxon>
        <taxon>Trypanosomatidae</taxon>
        <taxon>Leishmaniinae</taxon>
        <taxon>Leptomonas</taxon>
    </lineage>
</organism>
<dbReference type="OrthoDB" id="6375174at2759"/>
<proteinExistence type="predicted"/>
<evidence type="ECO:0000256" key="1">
    <source>
        <dbReference type="ARBA" id="ARBA00013064"/>
    </source>
</evidence>
<gene>
    <name evidence="5" type="ORF">ABB37_05297</name>
</gene>
<evidence type="ECO:0000313" key="6">
    <source>
        <dbReference type="Proteomes" id="UP000037923"/>
    </source>
</evidence>
<dbReference type="VEuPathDB" id="TriTrypDB:LpyrH10_10_0660"/>
<dbReference type="InterPro" id="IPR029021">
    <property type="entry name" value="Prot-tyrosine_phosphatase-like"/>
</dbReference>
<name>A0A0N0DUU7_LEPPY</name>
<feature type="compositionally biased region" description="Low complexity" evidence="4">
    <location>
        <begin position="196"/>
        <end position="222"/>
    </location>
</feature>
<dbReference type="GO" id="GO:0004725">
    <property type="term" value="F:protein tyrosine phosphatase activity"/>
    <property type="evidence" value="ECO:0007669"/>
    <property type="project" value="UniProtKB-EC"/>
</dbReference>
<comment type="caution">
    <text evidence="5">The sequence shown here is derived from an EMBL/GenBank/DDBJ whole genome shotgun (WGS) entry which is preliminary data.</text>
</comment>
<dbReference type="GeneID" id="26905587"/>
<evidence type="ECO:0000256" key="3">
    <source>
        <dbReference type="ARBA" id="ARBA00022912"/>
    </source>
</evidence>
<feature type="compositionally biased region" description="Low complexity" evidence="4">
    <location>
        <begin position="106"/>
        <end position="117"/>
    </location>
</feature>
<keyword evidence="6" id="KW-1185">Reference proteome</keyword>
<dbReference type="Proteomes" id="UP000037923">
    <property type="component" value="Unassembled WGS sequence"/>
</dbReference>
<dbReference type="InterPro" id="IPR004861">
    <property type="entry name" value="Siw14-like"/>
</dbReference>
<dbReference type="PANTHER" id="PTHR31126:SF8">
    <property type="entry name" value="TYROSINE-PROTEIN PHOSPHATASE OCA1-RELATED"/>
    <property type="match status" value="1"/>
</dbReference>
<dbReference type="Pfam" id="PF03162">
    <property type="entry name" value="Y_phosphatase2"/>
    <property type="match status" value="1"/>
</dbReference>
<dbReference type="EC" id="3.1.3.48" evidence="1"/>
<dbReference type="AlphaFoldDB" id="A0A0N0DUU7"/>
<sequence>MKVIPPNFGHVEEGIFRCGAPEPRHYGFLASLGLRTCILLTDTHDGMFVHWLQETGVMIFCPLSSEAQTRSSVRDGPHVYSTVSTSENMSFPQPLRSSGGGGVREGATTSGSAAATNAGGGGSSNGALHHHNSRDDGLEEFASPNGGAGDGLNPSGGSGGRLGPVEGSYLLKEGEEGADGGEGGVDGSGNYNSDGALNTTNHNHTSSSNNNNLNLNAAATTSGGSGGGVGVSANRGGWGSQRTTTRSSTGAAIAGTSNAVRFLQENVVERQVSTKFSPVLVQEPMHFPDGVRNNGGGGGGGNAGGGGGLYQFVSAPSYEGRLHGLMTLSEAVVVSILHILLDPQYYPLLITCSKGRYRSGIVCGCLRKLQGWNLVSILEEYRRFAGNKSRADNEEFIELFDEELVNLELPDGRRPTILYNV</sequence>
<dbReference type="PANTHER" id="PTHR31126">
    <property type="entry name" value="TYROSINE-PROTEIN PHOSPHATASE"/>
    <property type="match status" value="1"/>
</dbReference>
<dbReference type="SUPFAM" id="SSF52799">
    <property type="entry name" value="(Phosphotyrosine protein) phosphatases II"/>
    <property type="match status" value="2"/>
</dbReference>
<dbReference type="Gene3D" id="3.90.190.10">
    <property type="entry name" value="Protein tyrosine phosphatase superfamily"/>
    <property type="match status" value="2"/>
</dbReference>
<feature type="compositionally biased region" description="Gly residues" evidence="4">
    <location>
        <begin position="146"/>
        <end position="162"/>
    </location>
</feature>
<accession>A0A0N0DUU7</accession>
<feature type="compositionally biased region" description="Polar residues" evidence="4">
    <location>
        <begin position="81"/>
        <end position="91"/>
    </location>
</feature>
<dbReference type="OMA" id="APEPRHY"/>
<dbReference type="RefSeq" id="XP_015657901.1">
    <property type="nucleotide sequence ID" value="XM_015803259.1"/>
</dbReference>
<protein>
    <recommendedName>
        <fullName evidence="1">protein-tyrosine-phosphatase</fullName>
        <ecNumber evidence="1">3.1.3.48</ecNumber>
    </recommendedName>
</protein>
<keyword evidence="2" id="KW-0378">Hydrolase</keyword>